<gene>
    <name evidence="2" type="ORF">FJZ47_19345</name>
</gene>
<proteinExistence type="predicted"/>
<accession>A0A937W3F2</accession>
<dbReference type="SUPFAM" id="SSF51556">
    <property type="entry name" value="Metallo-dependent hydrolases"/>
    <property type="match status" value="1"/>
</dbReference>
<dbReference type="SUPFAM" id="SSF51338">
    <property type="entry name" value="Composite domain of metallo-dependent hydrolases"/>
    <property type="match status" value="1"/>
</dbReference>
<dbReference type="Pfam" id="PF07969">
    <property type="entry name" value="Amidohydro_3"/>
    <property type="match status" value="1"/>
</dbReference>
<evidence type="ECO:0000259" key="1">
    <source>
        <dbReference type="Pfam" id="PF07969"/>
    </source>
</evidence>
<sequence length="497" mass="55455">MGTCSCWHGITSVVMGNCGFSLAPCKASDKSQVIRNLERAEDIAPEAMNAGINWSWETFPQYLDTVERLPKGINYAAYIGHSALRTYIMGERAFTDPATPQDLERMQHELREAIRAGAMGFTTSRTQNHQTALGQPVASRLATWDEVQHLVGVMGDLNAGIFEIAGEDTINKPDVLRDYLTRLRNLAVDTGVPITFGQFSRRYAPDYWRPYFATADEAAAAGGRMFIQVHSRALNLVLSFETQMPFDKLPVWRDIRQLPLAEQEAALRNPEMRRKLVEAAHQQSDDGGHGIGPEARAANYQWLFVLDKPTPPHHSVAELAIAQHKDPVDVIIDLALERHLKQFFLQPIANENQDHVLEMMKHPRAVVTFSDSGAHVSQIMDSSLQTHLLSYWVRDKQALSLEDAVRMLSFVPASHWGLRGRGLLRAGWAADVIVFDPDRITPLLPELVYDLPAGARRLKQKSTGLAATVVNGEVLLRDNEHTGRFPGQLLRGPLAHC</sequence>
<dbReference type="InterPro" id="IPR032466">
    <property type="entry name" value="Metal_Hydrolase"/>
</dbReference>
<dbReference type="InterPro" id="IPR011059">
    <property type="entry name" value="Metal-dep_hydrolase_composite"/>
</dbReference>
<reference evidence="2" key="1">
    <citation type="submission" date="2019-03" db="EMBL/GenBank/DDBJ databases">
        <title>Lake Tanganyika Metagenome-Assembled Genomes (MAGs).</title>
        <authorList>
            <person name="Tran P."/>
        </authorList>
    </citation>
    <scope>NUCLEOTIDE SEQUENCE</scope>
    <source>
        <strain evidence="2">K_DeepCast_65m_m2_066</strain>
    </source>
</reference>
<protein>
    <submittedName>
        <fullName evidence="2">Amidohydrolase family protein</fullName>
    </submittedName>
</protein>
<dbReference type="Proteomes" id="UP000712673">
    <property type="component" value="Unassembled WGS sequence"/>
</dbReference>
<dbReference type="GO" id="GO:0016810">
    <property type="term" value="F:hydrolase activity, acting on carbon-nitrogen (but not peptide) bonds"/>
    <property type="evidence" value="ECO:0007669"/>
    <property type="project" value="InterPro"/>
</dbReference>
<comment type="caution">
    <text evidence="2">The sequence shown here is derived from an EMBL/GenBank/DDBJ whole genome shotgun (WGS) entry which is preliminary data.</text>
</comment>
<organism evidence="2 3">
    <name type="scientific">Tectimicrobiota bacterium</name>
    <dbReference type="NCBI Taxonomy" id="2528274"/>
    <lineage>
        <taxon>Bacteria</taxon>
        <taxon>Pseudomonadati</taxon>
        <taxon>Nitrospinota/Tectimicrobiota group</taxon>
        <taxon>Candidatus Tectimicrobiota</taxon>
    </lineage>
</organism>
<evidence type="ECO:0000313" key="2">
    <source>
        <dbReference type="EMBL" id="MBM3225932.1"/>
    </source>
</evidence>
<name>A0A937W3F2_UNCTE</name>
<dbReference type="AlphaFoldDB" id="A0A937W3F2"/>
<evidence type="ECO:0000313" key="3">
    <source>
        <dbReference type="Proteomes" id="UP000712673"/>
    </source>
</evidence>
<dbReference type="EMBL" id="VGLS01000730">
    <property type="protein sequence ID" value="MBM3225932.1"/>
    <property type="molecule type" value="Genomic_DNA"/>
</dbReference>
<dbReference type="InterPro" id="IPR013108">
    <property type="entry name" value="Amidohydro_3"/>
</dbReference>
<dbReference type="Gene3D" id="3.20.20.140">
    <property type="entry name" value="Metal-dependent hydrolases"/>
    <property type="match status" value="2"/>
</dbReference>
<feature type="domain" description="Amidohydrolase 3" evidence="1">
    <location>
        <begin position="22"/>
        <end position="474"/>
    </location>
</feature>